<keyword evidence="2" id="KW-1133">Transmembrane helix</keyword>
<dbReference type="RefSeq" id="XP_016644793.1">
    <property type="nucleotide sequence ID" value="XM_016785417.1"/>
</dbReference>
<feature type="transmembrane region" description="Helical" evidence="2">
    <location>
        <begin position="43"/>
        <end position="61"/>
    </location>
</feature>
<name>A0A084GCD2_PSEDA</name>
<feature type="transmembrane region" description="Helical" evidence="2">
    <location>
        <begin position="258"/>
        <end position="276"/>
    </location>
</feature>
<dbReference type="OMA" id="KAFFFAK"/>
<accession>A0A084GCD2</accession>
<keyword evidence="4" id="KW-1185">Reference proteome</keyword>
<feature type="transmembrane region" description="Helical" evidence="2">
    <location>
        <begin position="109"/>
        <end position="129"/>
    </location>
</feature>
<feature type="transmembrane region" description="Helical" evidence="2">
    <location>
        <begin position="73"/>
        <end position="97"/>
    </location>
</feature>
<feature type="compositionally biased region" description="Acidic residues" evidence="1">
    <location>
        <begin position="287"/>
        <end position="299"/>
    </location>
</feature>
<keyword evidence="2" id="KW-0812">Transmembrane</keyword>
<keyword evidence="2" id="KW-0472">Membrane</keyword>
<feature type="transmembrane region" description="Helical" evidence="2">
    <location>
        <begin position="163"/>
        <end position="184"/>
    </location>
</feature>
<comment type="caution">
    <text evidence="3">The sequence shown here is derived from an EMBL/GenBank/DDBJ whole genome shotgun (WGS) entry which is preliminary data.</text>
</comment>
<evidence type="ECO:0000313" key="3">
    <source>
        <dbReference type="EMBL" id="KEZ44994.1"/>
    </source>
</evidence>
<sequence length="338" mass="37991">MADECGFDGDPDLYGLGIRISLYIQLLTMCLIPLLGIPKYSRFFTSTGLCLFAATWIVIIKESAARTTKGVELYFFSWLNLSQIVVVSILPMASFNFRQMANPKNMANINLAMSIILALITSYYTWFFWKGLDVLDRSGCENDYAFFFSKAPVYGWLRTLQKVIWTIALIAAGIQALMAPYNYFMMRKFRDFPQAEDILQDADPDVQVMFTGFVKQVKFQFSVMLLFGSVFMITFVALSAELPIMWNNIREVNSLKPVGQLVPFIVAIGQLLNVVYQTMKRFAGGTVDDDDDDSMDDDIGPCPLKGGDEDQQGVEMTENMAALRKSSSSSMERVAVAL</sequence>
<evidence type="ECO:0000313" key="4">
    <source>
        <dbReference type="Proteomes" id="UP000028545"/>
    </source>
</evidence>
<dbReference type="OrthoDB" id="3945378at2759"/>
<protein>
    <submittedName>
        <fullName evidence="3">Uncharacterized protein</fullName>
    </submittedName>
</protein>
<dbReference type="GeneID" id="27721453"/>
<organism evidence="3 4">
    <name type="scientific">Pseudallescheria apiosperma</name>
    <name type="common">Scedosporium apiospermum</name>
    <dbReference type="NCBI Taxonomy" id="563466"/>
    <lineage>
        <taxon>Eukaryota</taxon>
        <taxon>Fungi</taxon>
        <taxon>Dikarya</taxon>
        <taxon>Ascomycota</taxon>
        <taxon>Pezizomycotina</taxon>
        <taxon>Sordariomycetes</taxon>
        <taxon>Hypocreomycetidae</taxon>
        <taxon>Microascales</taxon>
        <taxon>Microascaceae</taxon>
        <taxon>Scedosporium</taxon>
    </lineage>
</organism>
<gene>
    <name evidence="3" type="ORF">SAPIO_CDS2381</name>
</gene>
<dbReference type="HOGENOM" id="CLU_059578_0_1_1"/>
<feature type="transmembrane region" description="Helical" evidence="2">
    <location>
        <begin position="16"/>
        <end position="36"/>
    </location>
</feature>
<proteinExistence type="predicted"/>
<dbReference type="KEGG" id="sapo:SAPIO_CDS2381"/>
<feature type="region of interest" description="Disordered" evidence="1">
    <location>
        <begin position="286"/>
        <end position="313"/>
    </location>
</feature>
<dbReference type="AlphaFoldDB" id="A0A084GCD2"/>
<dbReference type="Proteomes" id="UP000028545">
    <property type="component" value="Unassembled WGS sequence"/>
</dbReference>
<dbReference type="EMBL" id="JOWA01000086">
    <property type="protein sequence ID" value="KEZ44994.1"/>
    <property type="molecule type" value="Genomic_DNA"/>
</dbReference>
<reference evidence="3 4" key="1">
    <citation type="journal article" date="2014" name="Genome Announc.">
        <title>Draft genome sequence of the pathogenic fungus Scedosporium apiospermum.</title>
        <authorList>
            <person name="Vandeputte P."/>
            <person name="Ghamrawi S."/>
            <person name="Rechenmann M."/>
            <person name="Iltis A."/>
            <person name="Giraud S."/>
            <person name="Fleury M."/>
            <person name="Thornton C."/>
            <person name="Delhaes L."/>
            <person name="Meyer W."/>
            <person name="Papon N."/>
            <person name="Bouchara J.P."/>
        </authorList>
    </citation>
    <scope>NUCLEOTIDE SEQUENCE [LARGE SCALE GENOMIC DNA]</scope>
    <source>
        <strain evidence="3 4">IHEM 14462</strain>
    </source>
</reference>
<dbReference type="VEuPathDB" id="FungiDB:SAPIO_CDS2381"/>
<feature type="transmembrane region" description="Helical" evidence="2">
    <location>
        <begin position="219"/>
        <end position="238"/>
    </location>
</feature>
<evidence type="ECO:0000256" key="1">
    <source>
        <dbReference type="SAM" id="MobiDB-lite"/>
    </source>
</evidence>
<evidence type="ECO:0000256" key="2">
    <source>
        <dbReference type="SAM" id="Phobius"/>
    </source>
</evidence>